<evidence type="ECO:0000256" key="1">
    <source>
        <dbReference type="ARBA" id="ARBA00006479"/>
    </source>
</evidence>
<dbReference type="Proteomes" id="UP000194139">
    <property type="component" value="Chromosome"/>
</dbReference>
<dbReference type="RefSeq" id="WP_086071586.1">
    <property type="nucleotide sequence ID" value="NZ_CP021109.1"/>
</dbReference>
<dbReference type="SUPFAM" id="SSF53067">
    <property type="entry name" value="Actin-like ATPase domain"/>
    <property type="match status" value="1"/>
</dbReference>
<evidence type="ECO:0000313" key="2">
    <source>
        <dbReference type="EMBL" id="ARP85463.1"/>
    </source>
</evidence>
<comment type="similarity">
    <text evidence="1">Belongs to the ROK (NagC/XylR) family.</text>
</comment>
<dbReference type="InterPro" id="IPR000600">
    <property type="entry name" value="ROK"/>
</dbReference>
<dbReference type="GO" id="GO:0016301">
    <property type="term" value="F:kinase activity"/>
    <property type="evidence" value="ECO:0007669"/>
    <property type="project" value="UniProtKB-KW"/>
</dbReference>
<keyword evidence="3" id="KW-1185">Reference proteome</keyword>
<dbReference type="Gene3D" id="3.30.420.40">
    <property type="match status" value="1"/>
</dbReference>
<keyword evidence="2" id="KW-0808">Transferase</keyword>
<name>A0A1W6YXY1_9BORD</name>
<sequence>MPTSNNRLAHGAMELPHVTINSYSLALRDGNGYVGDSASRSAFQAILDAWRTLFEALHGQDPFGGKPTEEISKKKLDELLAGKGPAAAAIQSALEDYSEQLARVVRRFLRHDSWKGVKRIMIGGGLKQSEIGAKALKMAGRKLFHDDIHVQLHPLHHHSDEGGLIGWLHLMPEELAQRYRAILAVDLGGTNVRCGIVRMPKNGDARKAKVVSAEKWSHARDRDATRREHVVRGIAEMLQTQIDYAAREKIELAPWVGVACPGRIRQDGSISRGTQNLPGDWENPEFHLPAELCKRLPAIGGEETQVQLHNDAVVQGLSELPYLEDLRRWGVLTVGTGLGNASYTIRAKPLKQEES</sequence>
<evidence type="ECO:0000313" key="3">
    <source>
        <dbReference type="Proteomes" id="UP000194139"/>
    </source>
</evidence>
<reference evidence="2 3" key="1">
    <citation type="submission" date="2017-05" db="EMBL/GenBank/DDBJ databases">
        <title>Complete and WGS of Bordetella genogroups.</title>
        <authorList>
            <person name="Spilker T."/>
            <person name="LiPuma J."/>
        </authorList>
    </citation>
    <scope>NUCLEOTIDE SEQUENCE [LARGE SCALE GENOMIC DNA]</scope>
    <source>
        <strain evidence="2 3">AU17164</strain>
    </source>
</reference>
<dbReference type="CDD" id="cd23763">
    <property type="entry name" value="ASKHA_ATPase_ROK"/>
    <property type="match status" value="1"/>
</dbReference>
<keyword evidence="2" id="KW-0418">Kinase</keyword>
<accession>A0A1W6YXY1</accession>
<dbReference type="PANTHER" id="PTHR18964">
    <property type="entry name" value="ROK (REPRESSOR, ORF, KINASE) FAMILY"/>
    <property type="match status" value="1"/>
</dbReference>
<dbReference type="PANTHER" id="PTHR18964:SF149">
    <property type="entry name" value="BIFUNCTIONAL UDP-N-ACETYLGLUCOSAMINE 2-EPIMERASE_N-ACETYLMANNOSAMINE KINASE"/>
    <property type="match status" value="1"/>
</dbReference>
<dbReference type="EMBL" id="CP021109">
    <property type="protein sequence ID" value="ARP85463.1"/>
    <property type="molecule type" value="Genomic_DNA"/>
</dbReference>
<dbReference type="InterPro" id="IPR043129">
    <property type="entry name" value="ATPase_NBD"/>
</dbReference>
<organism evidence="2 3">
    <name type="scientific">Bordetella genomosp. 9</name>
    <dbReference type="NCBI Taxonomy" id="1416803"/>
    <lineage>
        <taxon>Bacteria</taxon>
        <taxon>Pseudomonadati</taxon>
        <taxon>Pseudomonadota</taxon>
        <taxon>Betaproteobacteria</taxon>
        <taxon>Burkholderiales</taxon>
        <taxon>Alcaligenaceae</taxon>
        <taxon>Bordetella</taxon>
    </lineage>
</organism>
<protein>
    <submittedName>
        <fullName evidence="2">Glucokinase</fullName>
    </submittedName>
</protein>
<dbReference type="AlphaFoldDB" id="A0A1W6YXY1"/>
<gene>
    <name evidence="2" type="ORF">CAL13_03960</name>
</gene>
<proteinExistence type="inferred from homology"/>